<keyword evidence="2" id="KW-1133">Transmembrane helix</keyword>
<dbReference type="HOGENOM" id="CLU_2511922_0_0_6"/>
<feature type="region of interest" description="Disordered" evidence="1">
    <location>
        <begin position="56"/>
        <end position="85"/>
    </location>
</feature>
<evidence type="ECO:0000256" key="1">
    <source>
        <dbReference type="SAM" id="MobiDB-lite"/>
    </source>
</evidence>
<dbReference type="STRING" id="160492.XF_1247"/>
<name>Q9PDY2_XYLFA</name>
<gene>
    <name evidence="3" type="ordered locus">XF_1247</name>
</gene>
<reference evidence="3 4" key="1">
    <citation type="journal article" date="2000" name="Nature">
        <title>The genome sequence of the plant pathogen Xylella fastidiosa.</title>
        <authorList>
            <person name="Simpson A.J."/>
            <person name="Reinach F.C."/>
            <person name="Arruda P."/>
            <person name="Abreu F.A."/>
            <person name="Acencio M."/>
            <person name="Alvarenga R."/>
            <person name="Alves L.M."/>
            <person name="Araya J.E."/>
            <person name="Baia G.S."/>
            <person name="Baptista C.S."/>
            <person name="Barros M.H."/>
            <person name="Bonaccorsi E.D."/>
            <person name="Bordin S."/>
            <person name="Bove J.M."/>
            <person name="Briones M.R."/>
            <person name="Bueno M.R."/>
            <person name="Camargo A.A."/>
            <person name="Camargo L.E."/>
            <person name="Carraro D.M."/>
            <person name="Carrer H."/>
            <person name="Colauto N.B."/>
            <person name="Colombo C."/>
            <person name="Costa F.F."/>
            <person name="Costa M.C."/>
            <person name="Costa-Neto C.M."/>
            <person name="Coutinho L.L."/>
            <person name="Cristofani M."/>
            <person name="Dias-Neto E."/>
            <person name="Docena C."/>
            <person name="El-Dorry H."/>
            <person name="Facincani A.P."/>
            <person name="Ferreira A.J."/>
            <person name="Ferreira V.C."/>
            <person name="Ferro J.A."/>
            <person name="Fraga J.S."/>
            <person name="Franca S.C."/>
            <person name="Franco M.C."/>
            <person name="Frohme M."/>
            <person name="Furlan L.R."/>
            <person name="Garnier M."/>
            <person name="Goldman G.H."/>
            <person name="Goldman M.H."/>
            <person name="Gomes S.L."/>
            <person name="Gruber A."/>
            <person name="Ho P.L."/>
            <person name="Hoheisel J.D."/>
            <person name="Junqueira M.L."/>
            <person name="Kemper E.L."/>
            <person name="Kitajima J.P."/>
            <person name="Krieger J.E."/>
            <person name="Kuramae E.E."/>
            <person name="Laigret F."/>
            <person name="Lambais M.R."/>
            <person name="Leite L.C."/>
            <person name="Lemos E.G."/>
            <person name="Lemos M.V."/>
            <person name="Lopes S.A."/>
            <person name="Lopes C.R."/>
            <person name="Machado J.A."/>
            <person name="Machado M.A."/>
            <person name="Madeira A.M."/>
            <person name="Madeira H.M."/>
            <person name="Marino C.L."/>
            <person name="Marques M.V."/>
            <person name="Martins E.A."/>
            <person name="Martins E.M."/>
            <person name="Matsukuma A.Y."/>
            <person name="Menck C.F."/>
            <person name="Miracca E.C."/>
            <person name="Miyaki C.Y."/>
            <person name="Monteriro-Vitorello C.B."/>
            <person name="Moon D.H."/>
            <person name="Nagai M.A."/>
            <person name="Nascimento A.L."/>
            <person name="Netto L.E."/>
            <person name="Nhani A.Jr."/>
            <person name="Nobrega F.G."/>
            <person name="Nunes L.R."/>
            <person name="Oliveira M.A."/>
            <person name="de Oliveira M.C."/>
            <person name="de Oliveira R.C."/>
            <person name="Palmieri D.A."/>
            <person name="Paris A."/>
            <person name="Peixoto B.R."/>
            <person name="Pereira G.A."/>
            <person name="Pereira H.A.Jr."/>
            <person name="Pesquero J.B."/>
            <person name="Quaggio R.B."/>
            <person name="Roberto P.G."/>
            <person name="Rodrigues V."/>
            <person name="de M Rosa A.J."/>
            <person name="de Rosa V.E.Jr."/>
            <person name="de Sa R.G."/>
            <person name="Santelli R.V."/>
            <person name="Sawasaki H.E."/>
            <person name="da Silva A.C."/>
            <person name="da Silva A.M."/>
            <person name="da Silva F.R."/>
            <person name="da Silva W.A.Jr."/>
            <person name="da Silveira J.F."/>
            <person name="Silvestri M.L."/>
            <person name="Siqueira W.J."/>
            <person name="de Souza A.A."/>
            <person name="de Souza A.P."/>
            <person name="Terenzi M.F."/>
            <person name="Truffi D."/>
            <person name="Tsai S.M."/>
            <person name="Tsuhako M.H."/>
            <person name="Vallada H."/>
            <person name="Van Sluys M.A."/>
            <person name="Verjovski-Almeida S."/>
            <person name="Vettore A.L."/>
            <person name="Zago M.A."/>
            <person name="Zatz M."/>
            <person name="Meidanis J."/>
            <person name="Setubal J.C."/>
        </authorList>
    </citation>
    <scope>NUCLEOTIDE SEQUENCE [LARGE SCALE GENOMIC DNA]</scope>
    <source>
        <strain evidence="3 4">9a5c</strain>
    </source>
</reference>
<proteinExistence type="predicted"/>
<dbReference type="PIR" id="C82706">
    <property type="entry name" value="C82706"/>
</dbReference>
<feature type="transmembrane region" description="Helical" evidence="2">
    <location>
        <begin position="32"/>
        <end position="52"/>
    </location>
</feature>
<dbReference type="Proteomes" id="UP000000812">
    <property type="component" value="Chromosome"/>
</dbReference>
<evidence type="ECO:0000256" key="2">
    <source>
        <dbReference type="SAM" id="Phobius"/>
    </source>
</evidence>
<keyword evidence="2" id="KW-0472">Membrane</keyword>
<evidence type="ECO:0000313" key="3">
    <source>
        <dbReference type="EMBL" id="AAF84056.1"/>
    </source>
</evidence>
<accession>Q9PDY2</accession>
<feature type="compositionally biased region" description="Polar residues" evidence="1">
    <location>
        <begin position="70"/>
        <end position="85"/>
    </location>
</feature>
<evidence type="ECO:0000313" key="4">
    <source>
        <dbReference type="Proteomes" id="UP000000812"/>
    </source>
</evidence>
<keyword evidence="2" id="KW-0812">Transmembrane</keyword>
<protein>
    <submittedName>
        <fullName evidence="3">Uncharacterized protein</fullName>
    </submittedName>
</protein>
<dbReference type="EMBL" id="AE003849">
    <property type="protein sequence ID" value="AAF84056.1"/>
    <property type="molecule type" value="Genomic_DNA"/>
</dbReference>
<dbReference type="AlphaFoldDB" id="Q9PDY2"/>
<sequence length="85" mass="9635">MTFSTFIKAMIDLCILILDAITYAYSRDQCRVRYMIIFLVIAFICWGAMFHFGRRDRSTAHQPPSAIHAETNNTAYPATSAAQTP</sequence>
<dbReference type="KEGG" id="xfa:XF_1247"/>
<organism evidence="3 4">
    <name type="scientific">Xylella fastidiosa (strain 9a5c)</name>
    <dbReference type="NCBI Taxonomy" id="160492"/>
    <lineage>
        <taxon>Bacteria</taxon>
        <taxon>Pseudomonadati</taxon>
        <taxon>Pseudomonadota</taxon>
        <taxon>Gammaproteobacteria</taxon>
        <taxon>Lysobacterales</taxon>
        <taxon>Lysobacteraceae</taxon>
        <taxon>Xylella</taxon>
    </lineage>
</organism>